<evidence type="ECO:0000259" key="5">
    <source>
        <dbReference type="Pfam" id="PF00669"/>
    </source>
</evidence>
<dbReference type="GO" id="GO:0009288">
    <property type="term" value="C:bacterial-type flagellum"/>
    <property type="evidence" value="ECO:0007669"/>
    <property type="project" value="UniProtKB-SubCell"/>
</dbReference>
<dbReference type="Pfam" id="PF00700">
    <property type="entry name" value="Flagellin_C"/>
    <property type="match status" value="1"/>
</dbReference>
<dbReference type="GO" id="GO:0005198">
    <property type="term" value="F:structural molecule activity"/>
    <property type="evidence" value="ECO:0007669"/>
    <property type="project" value="UniProtKB-UniRule"/>
</dbReference>
<reference evidence="7" key="1">
    <citation type="submission" date="2011-06" db="EMBL/GenBank/DDBJ databases">
        <authorList>
            <person name="Zhang W.-J."/>
            <person name="Santini C.-L."/>
            <person name="Mangenot S."/>
            <person name="Calteau A."/>
            <person name="Lajus A."/>
            <person name="Barbe V."/>
            <person name="Medigue C."/>
            <person name="Wu L.-F."/>
        </authorList>
    </citation>
    <scope>NUCLEOTIDE SEQUENCE</scope>
    <source>
        <strain evidence="7">MO-1</strain>
    </source>
</reference>
<dbReference type="InterPro" id="IPR046358">
    <property type="entry name" value="Flagellin_C"/>
</dbReference>
<dbReference type="AlphaFoldDB" id="I3V6W5"/>
<evidence type="ECO:0000313" key="7">
    <source>
        <dbReference type="EMBL" id="AFK73935.1"/>
    </source>
</evidence>
<comment type="similarity">
    <text evidence="1 3">Belongs to the bacterial flagellin family.</text>
</comment>
<keyword evidence="3" id="KW-0964">Secreted</keyword>
<dbReference type="PANTHER" id="PTHR42792:SF2">
    <property type="entry name" value="FLAGELLIN"/>
    <property type="match status" value="1"/>
</dbReference>
<feature type="domain" description="Flagellin C-terminal" evidence="6">
    <location>
        <begin position="188"/>
        <end position="273"/>
    </location>
</feature>
<proteinExistence type="inferred from homology"/>
<dbReference type="InterPro" id="IPR042187">
    <property type="entry name" value="Flagellin_C_sub2"/>
</dbReference>
<dbReference type="InterPro" id="IPR001492">
    <property type="entry name" value="Flagellin"/>
</dbReference>
<keyword evidence="7" id="KW-0282">Flagellum</keyword>
<dbReference type="Pfam" id="PF00669">
    <property type="entry name" value="Flagellin_N"/>
    <property type="match status" value="1"/>
</dbReference>
<keyword evidence="2 3" id="KW-0975">Bacterial flagellum</keyword>
<reference evidence="7" key="2">
    <citation type="journal article" date="2012" name="J. Mol. Biol.">
        <title>Complex spatial organization and flagellin composition of flagellar propeller from marine magnetotactic ovoid strain MO-1.</title>
        <authorList>
            <person name="Zhang W.J."/>
            <person name="Santini C.L."/>
            <person name="Bernadac A."/>
            <person name="Ruan J."/>
            <person name="Zhang S.D."/>
            <person name="Kato T."/>
            <person name="Li Y."/>
            <person name="Namba K."/>
            <person name="Wu L.F."/>
        </authorList>
    </citation>
    <scope>NUCLEOTIDE SEQUENCE</scope>
    <source>
        <strain evidence="7">MO-1</strain>
    </source>
</reference>
<keyword evidence="7" id="KW-0969">Cilium</keyword>
<dbReference type="Gene3D" id="1.20.1330.10">
    <property type="entry name" value="f41 fragment of flagellin, N-terminal domain"/>
    <property type="match status" value="1"/>
</dbReference>
<dbReference type="InterPro" id="IPR001029">
    <property type="entry name" value="Flagellin_N"/>
</dbReference>
<name>I3V6W5_MAGMO</name>
<dbReference type="EMBL" id="JN177311">
    <property type="protein sequence ID" value="AFK73935.1"/>
    <property type="molecule type" value="Genomic_DNA"/>
</dbReference>
<dbReference type="PANTHER" id="PTHR42792">
    <property type="entry name" value="FLAGELLIN"/>
    <property type="match status" value="1"/>
</dbReference>
<keyword evidence="7" id="KW-0966">Cell projection</keyword>
<evidence type="ECO:0000256" key="4">
    <source>
        <dbReference type="SAM" id="Coils"/>
    </source>
</evidence>
<dbReference type="PRINTS" id="PR00207">
    <property type="entry name" value="FLAGELLIN"/>
</dbReference>
<dbReference type="GO" id="GO:0005576">
    <property type="term" value="C:extracellular region"/>
    <property type="evidence" value="ECO:0007669"/>
    <property type="project" value="UniProtKB-SubCell"/>
</dbReference>
<evidence type="ECO:0000256" key="3">
    <source>
        <dbReference type="RuleBase" id="RU362073"/>
    </source>
</evidence>
<evidence type="ECO:0000259" key="6">
    <source>
        <dbReference type="Pfam" id="PF00700"/>
    </source>
</evidence>
<keyword evidence="4" id="KW-0175">Coiled coil</keyword>
<dbReference type="EMBL" id="LO017727">
    <property type="protein sequence ID" value="CRH07694.1"/>
    <property type="molecule type" value="Genomic_DNA"/>
</dbReference>
<dbReference type="Gene3D" id="6.10.10.10">
    <property type="entry name" value="Flagellar export chaperone, C-terminal domain"/>
    <property type="match status" value="1"/>
</dbReference>
<feature type="coiled-coil region" evidence="4">
    <location>
        <begin position="75"/>
        <end position="129"/>
    </location>
</feature>
<gene>
    <name evidence="7" type="primary">fliC3</name>
    <name evidence="8" type="synonym">fliC</name>
    <name evidence="8" type="ORF">MAGMO_3558</name>
</gene>
<feature type="domain" description="Flagellin N-terminal" evidence="5">
    <location>
        <begin position="5"/>
        <end position="139"/>
    </location>
</feature>
<protein>
    <recommendedName>
        <fullName evidence="3">Flagellin</fullName>
    </recommendedName>
</protein>
<comment type="function">
    <text evidence="3">Flagellin is the subunit protein which polymerizes to form the filaments of bacterial flagella.</text>
</comment>
<evidence type="ECO:0000256" key="1">
    <source>
        <dbReference type="ARBA" id="ARBA00005709"/>
    </source>
</evidence>
<dbReference type="SUPFAM" id="SSF64518">
    <property type="entry name" value="Phase 1 flagellin"/>
    <property type="match status" value="1"/>
</dbReference>
<comment type="subcellular location">
    <subcellularLocation>
        <location evidence="3">Secreted</location>
    </subcellularLocation>
    <subcellularLocation>
        <location evidence="3">Bacterial flagellum</location>
    </subcellularLocation>
</comment>
<organism evidence="7">
    <name type="scientific">Magnetococcus massalia (strain MO-1)</name>
    <dbReference type="NCBI Taxonomy" id="451514"/>
    <lineage>
        <taxon>Bacteria</taxon>
        <taxon>Pseudomonadati</taxon>
        <taxon>Pseudomonadota</taxon>
        <taxon>Magnetococcia</taxon>
        <taxon>Magnetococcales</taxon>
        <taxon>Magnetococcaceae</taxon>
        <taxon>Magnetococcus</taxon>
    </lineage>
</organism>
<evidence type="ECO:0000313" key="8">
    <source>
        <dbReference type="EMBL" id="CRH07694.1"/>
    </source>
</evidence>
<accession>I3V6W5</accession>
<evidence type="ECO:0000256" key="2">
    <source>
        <dbReference type="ARBA" id="ARBA00023143"/>
    </source>
</evidence>
<reference evidence="8" key="3">
    <citation type="submission" date="2015-04" db="EMBL/GenBank/DDBJ databases">
        <authorList>
            <person name="Syromyatnikov M.Y."/>
            <person name="Popov V.N."/>
        </authorList>
    </citation>
    <scope>NUCLEOTIDE SEQUENCE</scope>
    <source>
        <strain evidence="8">MO-1</strain>
    </source>
</reference>
<sequence length="274" mass="28624">MALYINTNVASLNAQRQLYNSTLSISKSYERLSSGLRINSAADDAAGLAISTRMTAQIRGLNQAARNANDGVSLVQVAEGALAETEAALQRIRELAVQAANETYTSSDRADLQAEVDQLLAEIDRIASDTSFNNQNLLSTGGWSGDIHVGAYSGQVIGVAIGSANAIALGISGANFSTANGTAAMSVITMMDSALDSVADIRSNLGAVQNRLEAVITNLNNVSERTSASRSRILDADIAKETATLTRNAILQQAGTSILAQANQQPQLALQLLG</sequence>